<organism evidence="2 3">
    <name type="scientific">Haloferula helveola</name>
    <dbReference type="NCBI Taxonomy" id="490095"/>
    <lineage>
        <taxon>Bacteria</taxon>
        <taxon>Pseudomonadati</taxon>
        <taxon>Verrucomicrobiota</taxon>
        <taxon>Verrucomicrobiia</taxon>
        <taxon>Verrucomicrobiales</taxon>
        <taxon>Verrucomicrobiaceae</taxon>
        <taxon>Haloferula</taxon>
    </lineage>
</organism>
<evidence type="ECO:0000313" key="3">
    <source>
        <dbReference type="Proteomes" id="UP001374893"/>
    </source>
</evidence>
<accession>A0ABM7RI80</accession>
<dbReference type="Proteomes" id="UP001374893">
    <property type="component" value="Chromosome"/>
</dbReference>
<evidence type="ECO:0008006" key="4">
    <source>
        <dbReference type="Google" id="ProtNLM"/>
    </source>
</evidence>
<gene>
    <name evidence="2" type="ORF">HAHE_30410</name>
</gene>
<reference evidence="2 3" key="1">
    <citation type="submission" date="2021-06" db="EMBL/GenBank/DDBJ databases">
        <title>Complete genome of Haloferula helveola possessing various polysaccharide degrading enzymes.</title>
        <authorList>
            <person name="Takami H."/>
            <person name="Huang C."/>
            <person name="Hamasaki K."/>
        </authorList>
    </citation>
    <scope>NUCLEOTIDE SEQUENCE [LARGE SCALE GENOMIC DNA]</scope>
    <source>
        <strain evidence="2 3">CN-1</strain>
    </source>
</reference>
<keyword evidence="3" id="KW-1185">Reference proteome</keyword>
<sequence length="119" mass="13385">MANSFELEGTVRHLFDLQTFNSGFTKREFVVEIEDGKYPQMVKFECVKDKTSILDDVSVGDRVQVTFDIRGNEYKDRFYVNLVAWKLGKSAGGDDAPAPGSSMDASFDNEPDQSDDIPF</sequence>
<evidence type="ECO:0000256" key="1">
    <source>
        <dbReference type="SAM" id="MobiDB-lite"/>
    </source>
</evidence>
<protein>
    <recommendedName>
        <fullName evidence="4">DUF3127 domain-containing protein</fullName>
    </recommendedName>
</protein>
<feature type="compositionally biased region" description="Acidic residues" evidence="1">
    <location>
        <begin position="107"/>
        <end position="119"/>
    </location>
</feature>
<evidence type="ECO:0000313" key="2">
    <source>
        <dbReference type="EMBL" id="BCX49133.1"/>
    </source>
</evidence>
<name>A0ABM7RI80_9BACT</name>
<dbReference type="InterPro" id="IPR021474">
    <property type="entry name" value="DUF3127"/>
</dbReference>
<proteinExistence type="predicted"/>
<dbReference type="Pfam" id="PF11325">
    <property type="entry name" value="DUF3127"/>
    <property type="match status" value="1"/>
</dbReference>
<dbReference type="RefSeq" id="WP_338685604.1">
    <property type="nucleotide sequence ID" value="NZ_AP024702.1"/>
</dbReference>
<dbReference type="EMBL" id="AP024702">
    <property type="protein sequence ID" value="BCX49133.1"/>
    <property type="molecule type" value="Genomic_DNA"/>
</dbReference>
<feature type="region of interest" description="Disordered" evidence="1">
    <location>
        <begin position="90"/>
        <end position="119"/>
    </location>
</feature>